<organism evidence="6 7">
    <name type="scientific">Nocardiopsis changdeensis</name>
    <dbReference type="NCBI Taxonomy" id="2831969"/>
    <lineage>
        <taxon>Bacteria</taxon>
        <taxon>Bacillati</taxon>
        <taxon>Actinomycetota</taxon>
        <taxon>Actinomycetes</taxon>
        <taxon>Streptosporangiales</taxon>
        <taxon>Nocardiopsidaceae</taxon>
        <taxon>Nocardiopsis</taxon>
    </lineage>
</organism>
<dbReference type="PANTHER" id="PTHR43667:SF2">
    <property type="entry name" value="FATTY ACID C-METHYL TRANSFERASE"/>
    <property type="match status" value="1"/>
</dbReference>
<dbReference type="Gene3D" id="3.40.50.150">
    <property type="entry name" value="Vaccinia Virus protein VP39"/>
    <property type="match status" value="1"/>
</dbReference>
<evidence type="ECO:0000256" key="3">
    <source>
        <dbReference type="ARBA" id="ARBA00022679"/>
    </source>
</evidence>
<keyword evidence="5" id="KW-0443">Lipid metabolism</keyword>
<sequence length="419" mass="46222">MTTTTPPPAPPAAVDARRWPDVARVPRSRLRAAAARALARHAARRAGVRITEDPAAVRDPGTGTPVLCLRDPEAFHRRLGAGGLIGLGESYMAGEWDSPDPVALLTRLAEHYTDLVPRPLRPLRHITLPRRGRGERNTREAARRNIGHHYDLSNDLFALFLDRTMTYSAALFDGPGPRDPDTLAAAQERKIDRLLDAVGAGPGTTLLEIGTGWGSLALRAARRGARVTTVTLSAEQRDLAVRRLAEAGADGAADVLLLDYRDVDGEYDAVISVEMIEAVGEHYWSAYFSALNRLVRPGGRVGIQSITMDHRLMRASRHSYTWMHKYVFPGGLIPSVAAIERQVRDRTSLRVVDRHAFGADYADTLLVWRRSFDAAADRVAGLGFDPVFQRMWDFYLAYCEAGFRSGIIDVEQIVMERAG</sequence>
<dbReference type="RefSeq" id="WP_220562325.1">
    <property type="nucleotide sequence ID" value="NZ_CP074133.1"/>
</dbReference>
<dbReference type="Proteomes" id="UP000676079">
    <property type="component" value="Chromosome"/>
</dbReference>
<evidence type="ECO:0000313" key="6">
    <source>
        <dbReference type="EMBL" id="QUX21117.1"/>
    </source>
</evidence>
<reference evidence="6 7" key="1">
    <citation type="submission" date="2021-05" db="EMBL/GenBank/DDBJ databases">
        <title>Direct Submission.</title>
        <authorList>
            <person name="Li K."/>
            <person name="Gao J."/>
        </authorList>
    </citation>
    <scope>NUCLEOTIDE SEQUENCE [LARGE SCALE GENOMIC DNA]</scope>
    <source>
        <strain evidence="6 7">Mg02</strain>
    </source>
</reference>
<comment type="similarity">
    <text evidence="1">Belongs to the CFA/CMAS family.</text>
</comment>
<evidence type="ECO:0000256" key="2">
    <source>
        <dbReference type="ARBA" id="ARBA00022603"/>
    </source>
</evidence>
<dbReference type="GO" id="GO:0032259">
    <property type="term" value="P:methylation"/>
    <property type="evidence" value="ECO:0007669"/>
    <property type="project" value="UniProtKB-KW"/>
</dbReference>
<proteinExistence type="inferred from homology"/>
<dbReference type="InterPro" id="IPR029063">
    <property type="entry name" value="SAM-dependent_MTases_sf"/>
</dbReference>
<keyword evidence="3" id="KW-0808">Transferase</keyword>
<dbReference type="Pfam" id="PF02353">
    <property type="entry name" value="CMAS"/>
    <property type="match status" value="1"/>
</dbReference>
<dbReference type="EMBL" id="CP074133">
    <property type="protein sequence ID" value="QUX21117.1"/>
    <property type="molecule type" value="Genomic_DNA"/>
</dbReference>
<keyword evidence="2 6" id="KW-0489">Methyltransferase</keyword>
<evidence type="ECO:0000256" key="1">
    <source>
        <dbReference type="ARBA" id="ARBA00010815"/>
    </source>
</evidence>
<gene>
    <name evidence="6" type="ORF">KGD84_22075</name>
</gene>
<protein>
    <submittedName>
        <fullName evidence="6">Class I SAM-dependent methyltransferase</fullName>
    </submittedName>
</protein>
<name>A0ABX8BGG0_9ACTN</name>
<keyword evidence="4" id="KW-0949">S-adenosyl-L-methionine</keyword>
<dbReference type="InterPro" id="IPR050723">
    <property type="entry name" value="CFA/CMAS"/>
</dbReference>
<evidence type="ECO:0000256" key="5">
    <source>
        <dbReference type="ARBA" id="ARBA00023098"/>
    </source>
</evidence>
<keyword evidence="7" id="KW-1185">Reference proteome</keyword>
<dbReference type="GO" id="GO:0008168">
    <property type="term" value="F:methyltransferase activity"/>
    <property type="evidence" value="ECO:0007669"/>
    <property type="project" value="UniProtKB-KW"/>
</dbReference>
<dbReference type="PIRSF" id="PIRSF003085">
    <property type="entry name" value="CMAS"/>
    <property type="match status" value="1"/>
</dbReference>
<evidence type="ECO:0000313" key="7">
    <source>
        <dbReference type="Proteomes" id="UP000676079"/>
    </source>
</evidence>
<dbReference type="InterPro" id="IPR003333">
    <property type="entry name" value="CMAS"/>
</dbReference>
<dbReference type="PANTHER" id="PTHR43667">
    <property type="entry name" value="CYCLOPROPANE-FATTY-ACYL-PHOSPHOLIPID SYNTHASE"/>
    <property type="match status" value="1"/>
</dbReference>
<dbReference type="SUPFAM" id="SSF53335">
    <property type="entry name" value="S-adenosyl-L-methionine-dependent methyltransferases"/>
    <property type="match status" value="1"/>
</dbReference>
<accession>A0ABX8BGG0</accession>
<evidence type="ECO:0000256" key="4">
    <source>
        <dbReference type="ARBA" id="ARBA00022691"/>
    </source>
</evidence>